<evidence type="ECO:0000256" key="4">
    <source>
        <dbReference type="ARBA" id="ARBA00022692"/>
    </source>
</evidence>
<keyword evidence="11" id="KW-1185">Reference proteome</keyword>
<dbReference type="Pfam" id="PF00137">
    <property type="entry name" value="ATP-synt_C"/>
    <property type="match status" value="1"/>
</dbReference>
<protein>
    <recommendedName>
        <fullName evidence="9">V-ATPase proteolipid subunit C-like domain-containing protein</fullName>
    </recommendedName>
</protein>
<feature type="transmembrane region" description="Helical" evidence="8">
    <location>
        <begin position="46"/>
        <end position="71"/>
    </location>
</feature>
<keyword evidence="5 8" id="KW-1133">Transmembrane helix</keyword>
<evidence type="ECO:0000256" key="5">
    <source>
        <dbReference type="ARBA" id="ARBA00022989"/>
    </source>
</evidence>
<dbReference type="EMBL" id="JAVXUP010000193">
    <property type="protein sequence ID" value="KAK3034765.1"/>
    <property type="molecule type" value="Genomic_DNA"/>
</dbReference>
<keyword evidence="3" id="KW-0813">Transport</keyword>
<comment type="caution">
    <text evidence="10">The sequence shown here is derived from an EMBL/GenBank/DDBJ whole genome shotgun (WGS) entry which is preliminary data.</text>
</comment>
<evidence type="ECO:0000256" key="8">
    <source>
        <dbReference type="SAM" id="Phobius"/>
    </source>
</evidence>
<dbReference type="GO" id="GO:0046961">
    <property type="term" value="F:proton-transporting ATPase activity, rotational mechanism"/>
    <property type="evidence" value="ECO:0007669"/>
    <property type="project" value="InterPro"/>
</dbReference>
<evidence type="ECO:0000259" key="9">
    <source>
        <dbReference type="Pfam" id="PF00137"/>
    </source>
</evidence>
<name>A0AA88X2K5_9ASTE</name>
<feature type="domain" description="V-ATPase proteolipid subunit C-like" evidence="9">
    <location>
        <begin position="39"/>
        <end position="71"/>
    </location>
</feature>
<dbReference type="InterPro" id="IPR002379">
    <property type="entry name" value="ATPase_proteolipid_c-like_dom"/>
</dbReference>
<reference evidence="10" key="1">
    <citation type="submission" date="2022-12" db="EMBL/GenBank/DDBJ databases">
        <title>Draft genome assemblies for two species of Escallonia (Escalloniales).</title>
        <authorList>
            <person name="Chanderbali A."/>
            <person name="Dervinis C."/>
            <person name="Anghel I."/>
            <person name="Soltis D."/>
            <person name="Soltis P."/>
            <person name="Zapata F."/>
        </authorList>
    </citation>
    <scope>NUCLEOTIDE SEQUENCE</scope>
    <source>
        <strain evidence="10">UCBG64.0493</strain>
        <tissue evidence="10">Leaf</tissue>
    </source>
</reference>
<keyword evidence="7 8" id="KW-0472">Membrane</keyword>
<dbReference type="PANTHER" id="PTHR10263">
    <property type="entry name" value="V-TYPE PROTON ATPASE PROTEOLIPID SUBUNIT"/>
    <property type="match status" value="1"/>
</dbReference>
<evidence type="ECO:0000256" key="1">
    <source>
        <dbReference type="ARBA" id="ARBA00004141"/>
    </source>
</evidence>
<dbReference type="Gene3D" id="1.20.120.610">
    <property type="entry name" value="lithium bound rotor ring of v- atpase"/>
    <property type="match status" value="1"/>
</dbReference>
<dbReference type="InterPro" id="IPR000245">
    <property type="entry name" value="ATPase_proteolipid_csu"/>
</dbReference>
<keyword evidence="4 8" id="KW-0812">Transmembrane</keyword>
<sequence length="81" mass="8663">MVMVVAFRSVGYGARDEPRLLGFLGPLEFLAVKILNSNANAQQPKLFVGMILVLVFAKALALYGLVVGIILSSRAGQSRAD</sequence>
<keyword evidence="6" id="KW-0406">Ion transport</keyword>
<evidence type="ECO:0000256" key="3">
    <source>
        <dbReference type="ARBA" id="ARBA00022448"/>
    </source>
</evidence>
<organism evidence="10 11">
    <name type="scientific">Escallonia herrerae</name>
    <dbReference type="NCBI Taxonomy" id="1293975"/>
    <lineage>
        <taxon>Eukaryota</taxon>
        <taxon>Viridiplantae</taxon>
        <taxon>Streptophyta</taxon>
        <taxon>Embryophyta</taxon>
        <taxon>Tracheophyta</taxon>
        <taxon>Spermatophyta</taxon>
        <taxon>Magnoliopsida</taxon>
        <taxon>eudicotyledons</taxon>
        <taxon>Gunneridae</taxon>
        <taxon>Pentapetalae</taxon>
        <taxon>asterids</taxon>
        <taxon>campanulids</taxon>
        <taxon>Escalloniales</taxon>
        <taxon>Escalloniaceae</taxon>
        <taxon>Escallonia</taxon>
    </lineage>
</organism>
<dbReference type="PRINTS" id="PR00122">
    <property type="entry name" value="VACATPASE"/>
</dbReference>
<dbReference type="SUPFAM" id="SSF81333">
    <property type="entry name" value="F1F0 ATP synthase subunit C"/>
    <property type="match status" value="1"/>
</dbReference>
<comment type="similarity">
    <text evidence="2">Belongs to the V-ATPase proteolipid subunit family.</text>
</comment>
<gene>
    <name evidence="10" type="ORF">RJ639_032278</name>
</gene>
<dbReference type="Proteomes" id="UP001188597">
    <property type="component" value="Unassembled WGS sequence"/>
</dbReference>
<evidence type="ECO:0000256" key="6">
    <source>
        <dbReference type="ARBA" id="ARBA00023065"/>
    </source>
</evidence>
<evidence type="ECO:0000256" key="7">
    <source>
        <dbReference type="ARBA" id="ARBA00023136"/>
    </source>
</evidence>
<evidence type="ECO:0000256" key="2">
    <source>
        <dbReference type="ARBA" id="ARBA00007296"/>
    </source>
</evidence>
<proteinExistence type="inferred from homology"/>
<evidence type="ECO:0000313" key="10">
    <source>
        <dbReference type="EMBL" id="KAK3034765.1"/>
    </source>
</evidence>
<evidence type="ECO:0000313" key="11">
    <source>
        <dbReference type="Proteomes" id="UP001188597"/>
    </source>
</evidence>
<dbReference type="AlphaFoldDB" id="A0AA88X2K5"/>
<dbReference type="InterPro" id="IPR035921">
    <property type="entry name" value="F/V-ATP_Csub_sf"/>
</dbReference>
<dbReference type="GO" id="GO:0033179">
    <property type="term" value="C:proton-transporting V-type ATPase, V0 domain"/>
    <property type="evidence" value="ECO:0007669"/>
    <property type="project" value="InterPro"/>
</dbReference>
<accession>A0AA88X2K5</accession>
<comment type="subcellular location">
    <subcellularLocation>
        <location evidence="1">Membrane</location>
        <topology evidence="1">Multi-pass membrane protein</topology>
    </subcellularLocation>
</comment>